<organism evidence="1 2">
    <name type="scientific">Apis cerana cerana</name>
    <name type="common">Oriental honeybee</name>
    <dbReference type="NCBI Taxonomy" id="94128"/>
    <lineage>
        <taxon>Eukaryota</taxon>
        <taxon>Metazoa</taxon>
        <taxon>Ecdysozoa</taxon>
        <taxon>Arthropoda</taxon>
        <taxon>Hexapoda</taxon>
        <taxon>Insecta</taxon>
        <taxon>Pterygota</taxon>
        <taxon>Neoptera</taxon>
        <taxon>Endopterygota</taxon>
        <taxon>Hymenoptera</taxon>
        <taxon>Apocrita</taxon>
        <taxon>Aculeata</taxon>
        <taxon>Apoidea</taxon>
        <taxon>Anthophila</taxon>
        <taxon>Apidae</taxon>
        <taxon>Apis</taxon>
    </lineage>
</organism>
<evidence type="ECO:0008006" key="3">
    <source>
        <dbReference type="Google" id="ProtNLM"/>
    </source>
</evidence>
<dbReference type="OrthoDB" id="7882129at2759"/>
<dbReference type="PANTHER" id="PTHR21163">
    <property type="entry name" value="PROTEIN G12"/>
    <property type="match status" value="1"/>
</dbReference>
<dbReference type="EMBL" id="KZ288364">
    <property type="protein sequence ID" value="PBC26909.1"/>
    <property type="molecule type" value="Genomic_DNA"/>
</dbReference>
<dbReference type="PANTHER" id="PTHR21163:SF1">
    <property type="entry name" value="PROTEIN G12"/>
    <property type="match status" value="1"/>
</dbReference>
<protein>
    <recommendedName>
        <fullName evidence="3">Protein G12</fullName>
    </recommendedName>
</protein>
<dbReference type="Pfam" id="PF06757">
    <property type="entry name" value="Ins_allergen_rp"/>
    <property type="match status" value="3"/>
</dbReference>
<proteinExistence type="predicted"/>
<name>A0A2A3E6W8_APICC</name>
<evidence type="ECO:0000313" key="2">
    <source>
        <dbReference type="Proteomes" id="UP000242457"/>
    </source>
</evidence>
<dbReference type="Proteomes" id="UP000242457">
    <property type="component" value="Unassembled WGS sequence"/>
</dbReference>
<keyword evidence="2" id="KW-1185">Reference proteome</keyword>
<evidence type="ECO:0000313" key="1">
    <source>
        <dbReference type="EMBL" id="PBC26909.1"/>
    </source>
</evidence>
<accession>A0A2A3E6W8</accession>
<sequence>MLQIIHIKNILAKLVAKTCKMKFVSAIFVILVAASPLNAYKIPATGSGALAKEFQDFIDLLPLDQIIEVTKTYYAQDKQFRNIIQLMKTEELKQWMLDIESAPEFKLLINYVQKNGLDIYYLVNEFNKSLKLPPLVSGIKALFGSFDNKIIGGFIGYLIDVAALVPIEKLSDLFTEKIKNSEMKFASAIFVILVAASPLNAYKIPATGSGALAKEFQDFIDLIPLDKIIEVTKTYYAQDKQFRNIIQLMKTEELKQWMLDIESAPEFKLLINYVQKNGLDIYYLVNEFNKSLKLPPLVSGIKALFGSFDNKITGGFIGYLIDVAALVPIEKLSDLFTEKNKNSEVFKAFVAEVTSSKYFNFYNNIFEDKHYKNLENEAMKFLLAIFIALVANNPSYAFKVPAVGSGALAKDLQDFVDLIPFPDLVNLTKTYTAQDKEFKTAMNLMKSIELKEWVQFVESNPEFTVLMNFMWANGLNSYNLVNQLNEKVGIPRIPFIFRKFFSNISNLKITGGIDGFIKDTKSIVPIESLKKLYNDKLKTSKVWKSVVDEVTSDKYEGYYHYIFNNFYYRNLEQNAINAGLNKDSFRTYLPILIIASII</sequence>
<dbReference type="AlphaFoldDB" id="A0A2A3E6W8"/>
<dbReference type="InterPro" id="IPR010629">
    <property type="entry name" value="Ins_allergen"/>
</dbReference>
<gene>
    <name evidence="1" type="ORF">APICC_04406</name>
</gene>
<reference evidence="1 2" key="1">
    <citation type="submission" date="2014-07" db="EMBL/GenBank/DDBJ databases">
        <title>Genomic and transcriptomic analysis on Apis cerana provide comprehensive insights into honey bee biology.</title>
        <authorList>
            <person name="Diao Q."/>
            <person name="Sun L."/>
            <person name="Zheng H."/>
            <person name="Zheng H."/>
            <person name="Xu S."/>
            <person name="Wang S."/>
            <person name="Zeng Z."/>
            <person name="Hu F."/>
            <person name="Su S."/>
            <person name="Wu J."/>
        </authorList>
    </citation>
    <scope>NUCLEOTIDE SEQUENCE [LARGE SCALE GENOMIC DNA]</scope>
    <source>
        <tissue evidence="1">Pupae without intestine</tissue>
    </source>
</reference>